<dbReference type="Pfam" id="PF16916">
    <property type="entry name" value="ZT_dimer"/>
    <property type="match status" value="1"/>
</dbReference>
<dbReference type="PANTHER" id="PTHR11562">
    <property type="entry name" value="CATION EFFLUX PROTEIN/ ZINC TRANSPORTER"/>
    <property type="match status" value="1"/>
</dbReference>
<evidence type="ECO:0000256" key="5">
    <source>
        <dbReference type="ARBA" id="ARBA00022906"/>
    </source>
</evidence>
<feature type="transmembrane region" description="Helical" evidence="9">
    <location>
        <begin position="87"/>
        <end position="110"/>
    </location>
</feature>
<dbReference type="Proteomes" id="UP000190166">
    <property type="component" value="Unassembled WGS sequence"/>
</dbReference>
<keyword evidence="5" id="KW-0862">Zinc</keyword>
<dbReference type="InterPro" id="IPR002524">
    <property type="entry name" value="Cation_efflux"/>
</dbReference>
<comment type="similarity">
    <text evidence="2">Belongs to the cation diffusion facilitator (CDF) transporter (TC 2.A.4) family. SLC30A subfamily.</text>
</comment>
<evidence type="ECO:0000256" key="1">
    <source>
        <dbReference type="ARBA" id="ARBA00004141"/>
    </source>
</evidence>
<evidence type="ECO:0000256" key="4">
    <source>
        <dbReference type="ARBA" id="ARBA00022692"/>
    </source>
</evidence>
<dbReference type="Pfam" id="PF01545">
    <property type="entry name" value="Cation_efflux"/>
    <property type="match status" value="1"/>
</dbReference>
<evidence type="ECO:0000256" key="8">
    <source>
        <dbReference type="ARBA" id="ARBA00023136"/>
    </source>
</evidence>
<dbReference type="RefSeq" id="WP_079469340.1">
    <property type="nucleotide sequence ID" value="NZ_FUZZ01000001.1"/>
</dbReference>
<evidence type="ECO:0000256" key="7">
    <source>
        <dbReference type="ARBA" id="ARBA00023065"/>
    </source>
</evidence>
<evidence type="ECO:0000313" key="13">
    <source>
        <dbReference type="Proteomes" id="UP000190166"/>
    </source>
</evidence>
<evidence type="ECO:0000256" key="9">
    <source>
        <dbReference type="SAM" id="Phobius"/>
    </source>
</evidence>
<dbReference type="SUPFAM" id="SSF160240">
    <property type="entry name" value="Cation efflux protein cytoplasmic domain-like"/>
    <property type="match status" value="1"/>
</dbReference>
<organism evidence="12 13">
    <name type="scientific">Chitinophaga ginsengisegetis</name>
    <dbReference type="NCBI Taxonomy" id="393003"/>
    <lineage>
        <taxon>Bacteria</taxon>
        <taxon>Pseudomonadati</taxon>
        <taxon>Bacteroidota</taxon>
        <taxon>Chitinophagia</taxon>
        <taxon>Chitinophagales</taxon>
        <taxon>Chitinophagaceae</taxon>
        <taxon>Chitinophaga</taxon>
    </lineage>
</organism>
<keyword evidence="6 9" id="KW-1133">Transmembrane helix</keyword>
<dbReference type="PANTHER" id="PTHR11562:SF17">
    <property type="entry name" value="RE54080P-RELATED"/>
    <property type="match status" value="1"/>
</dbReference>
<keyword evidence="3" id="KW-0813">Transport</keyword>
<feature type="transmembrane region" description="Helical" evidence="9">
    <location>
        <begin position="21"/>
        <end position="46"/>
    </location>
</feature>
<evidence type="ECO:0000313" key="12">
    <source>
        <dbReference type="EMBL" id="SKD01301.1"/>
    </source>
</evidence>
<evidence type="ECO:0000256" key="2">
    <source>
        <dbReference type="ARBA" id="ARBA00008873"/>
    </source>
</evidence>
<evidence type="ECO:0000259" key="10">
    <source>
        <dbReference type="Pfam" id="PF01545"/>
    </source>
</evidence>
<dbReference type="NCBIfam" id="TIGR01297">
    <property type="entry name" value="CDF"/>
    <property type="match status" value="1"/>
</dbReference>
<keyword evidence="7" id="KW-0406">Ion transport</keyword>
<dbReference type="InterPro" id="IPR050681">
    <property type="entry name" value="CDF/SLC30A"/>
</dbReference>
<accession>A0A1T5NLC6</accession>
<name>A0A1T5NLC6_9BACT</name>
<dbReference type="SUPFAM" id="SSF161111">
    <property type="entry name" value="Cation efflux protein transmembrane domain-like"/>
    <property type="match status" value="1"/>
</dbReference>
<keyword evidence="5" id="KW-0864">Zinc transport</keyword>
<feature type="domain" description="Cation efflux protein transmembrane" evidence="10">
    <location>
        <begin position="24"/>
        <end position="209"/>
    </location>
</feature>
<dbReference type="Gene3D" id="1.20.1510.10">
    <property type="entry name" value="Cation efflux protein transmembrane domain"/>
    <property type="match status" value="1"/>
</dbReference>
<dbReference type="STRING" id="393003.SAMN05660461_2134"/>
<feature type="domain" description="Cation efflux protein cytoplasmic" evidence="11">
    <location>
        <begin position="216"/>
        <end position="279"/>
    </location>
</feature>
<gene>
    <name evidence="12" type="ORF">SAMN05660461_2134</name>
</gene>
<keyword evidence="4 9" id="KW-0812">Transmembrane</keyword>
<dbReference type="AlphaFoldDB" id="A0A1T5NLC6"/>
<comment type="subcellular location">
    <subcellularLocation>
        <location evidence="1">Membrane</location>
        <topology evidence="1">Multi-pass membrane protein</topology>
    </subcellularLocation>
</comment>
<evidence type="ECO:0000256" key="6">
    <source>
        <dbReference type="ARBA" id="ARBA00022989"/>
    </source>
</evidence>
<dbReference type="GO" id="GO:0005385">
    <property type="term" value="F:zinc ion transmembrane transporter activity"/>
    <property type="evidence" value="ECO:0007669"/>
    <property type="project" value="TreeGrafter"/>
</dbReference>
<reference evidence="12 13" key="1">
    <citation type="submission" date="2017-02" db="EMBL/GenBank/DDBJ databases">
        <authorList>
            <person name="Peterson S.W."/>
        </authorList>
    </citation>
    <scope>NUCLEOTIDE SEQUENCE [LARGE SCALE GENOMIC DNA]</scope>
    <source>
        <strain evidence="12 13">DSM 18108</strain>
    </source>
</reference>
<protein>
    <submittedName>
        <fullName evidence="12">Cobalt-zinc-cadmium efflux system protein</fullName>
    </submittedName>
</protein>
<evidence type="ECO:0000256" key="3">
    <source>
        <dbReference type="ARBA" id="ARBA00022448"/>
    </source>
</evidence>
<dbReference type="GO" id="GO:0005886">
    <property type="term" value="C:plasma membrane"/>
    <property type="evidence" value="ECO:0007669"/>
    <property type="project" value="TreeGrafter"/>
</dbReference>
<dbReference type="InterPro" id="IPR036837">
    <property type="entry name" value="Cation_efflux_CTD_sf"/>
</dbReference>
<evidence type="ECO:0000259" key="11">
    <source>
        <dbReference type="Pfam" id="PF16916"/>
    </source>
</evidence>
<feature type="transmembrane region" description="Helical" evidence="9">
    <location>
        <begin position="155"/>
        <end position="177"/>
    </location>
</feature>
<sequence length="294" mass="32347">MHDHAHAHTPALNNAQVNRAFIWGISLNLAFVAAEFIAGFLTHSLALMADAGHNLSDVASLALSLLGFRLVKITSNPGYTYGYRKSTILISLFNAMLLLIVVGVIGYEAIRRFSQPYEVPGTPIAVVAGIGIFINAFTAWLFFKDKERDLNIKGAYLHLAADALVSMATVVAGIMIIYTKWYWLDPLLSIIVMVVIVMGTWGLLRDSLRLSMDGVPKDIDLQEIRKKALAVKGVKDIYHIHVWALSTTENALTAQVTIDPQLDAAGTEALKKELRHELEHLGIRHTTLETGFSS</sequence>
<keyword evidence="8 9" id="KW-0472">Membrane</keyword>
<dbReference type="InterPro" id="IPR058533">
    <property type="entry name" value="Cation_efflux_TM"/>
</dbReference>
<proteinExistence type="inferred from homology"/>
<dbReference type="EMBL" id="FUZZ01000001">
    <property type="protein sequence ID" value="SKD01301.1"/>
    <property type="molecule type" value="Genomic_DNA"/>
</dbReference>
<feature type="transmembrane region" description="Helical" evidence="9">
    <location>
        <begin position="122"/>
        <end position="143"/>
    </location>
</feature>
<dbReference type="InterPro" id="IPR027470">
    <property type="entry name" value="Cation_efflux_CTD"/>
</dbReference>
<feature type="transmembrane region" description="Helical" evidence="9">
    <location>
        <begin position="183"/>
        <end position="204"/>
    </location>
</feature>
<dbReference type="InterPro" id="IPR027469">
    <property type="entry name" value="Cation_efflux_TMD_sf"/>
</dbReference>
<keyword evidence="13" id="KW-1185">Reference proteome</keyword>